<protein>
    <submittedName>
        <fullName evidence="5">Uncharacterized protein</fullName>
    </submittedName>
</protein>
<dbReference type="SUPFAM" id="SSF48403">
    <property type="entry name" value="Ankyrin repeat"/>
    <property type="match status" value="2"/>
</dbReference>
<evidence type="ECO:0000313" key="6">
    <source>
        <dbReference type="Proteomes" id="UP000041254"/>
    </source>
</evidence>
<evidence type="ECO:0000256" key="1">
    <source>
        <dbReference type="ARBA" id="ARBA00022737"/>
    </source>
</evidence>
<gene>
    <name evidence="5" type="ORF">Vbra_13968</name>
</gene>
<feature type="repeat" description="ANK" evidence="3">
    <location>
        <begin position="261"/>
        <end position="293"/>
    </location>
</feature>
<dbReference type="PhylomeDB" id="A0A0G4EY14"/>
<dbReference type="STRING" id="1169540.A0A0G4EY14"/>
<evidence type="ECO:0000313" key="5">
    <source>
        <dbReference type="EMBL" id="CEM03616.1"/>
    </source>
</evidence>
<evidence type="ECO:0000256" key="2">
    <source>
        <dbReference type="ARBA" id="ARBA00023043"/>
    </source>
</evidence>
<evidence type="ECO:0000256" key="4">
    <source>
        <dbReference type="SAM" id="MobiDB-lite"/>
    </source>
</evidence>
<sequence length="777" mass="82993">MATPVEGERSELFIPLKGDKTAATAKARLSVFFSDIRPGAGKEGDVGVGDEEGKQADEGAPQDKGSDGSAAPSPLAKFLGVVFKADTKAREGAKEEAATSALHDLAGVGLLPQILLLVKQGADVTSLDRYGRTALHWAASCGHRDIIIELQRLGTDVNAQDKEKKTALHLATAAGQIETCRALLELKADLEARDQRGRTALHLGVLEGSSRVVNHLIEGGANLEAKDHRGATALILAIERGNVNVLRTLLHANASINVRLNGYTPIHIACSTERLACLDLLLEHGGSAFLDTPDAEGMAPLHHATFKANVKTCFTLIRGYAKIEMRDPKGRTPLHFAAELGELDVAATLLEHGAKLDLTDNGGRTPLHSAVLHGQREVAELLLLNASFNVKNARTKMDETALHLAVRRRSAPLVERLLCHSCNPNVAGHLRNTPLHAAAEIGDTEVVQMLLQTSPVSPLSPGRSPSRQPRPGSRSSASSSHSSRGSAASVVAAIKAKPLCQVNAINERGQTALHRAAYKGRAKACQALLDAGASVDVQDNDKNIPLSCAISQNHAECVNVFLTHDSAAFHVIDQYGLQALQRACLGGTIAVTKLLTALNAFPQDAESYRLDPYSIAMELGHADLLPLLGETAPGEDLQLEKVASNDPHSFICTISQFEKTRPQVLALVMQILDCDDWIRNRSPQRGDSTRDGMVVPSTKLLVEKLDAATARDTGGLLSERPIDLSDSMDAMRGATLRFGQLTENSFYAIRLGATNAAGHAWGPPVCVCTKPDRKESE</sequence>
<dbReference type="PROSITE" id="PS50088">
    <property type="entry name" value="ANK_REPEAT"/>
    <property type="match status" value="9"/>
</dbReference>
<feature type="repeat" description="ANK" evidence="3">
    <location>
        <begin position="229"/>
        <end position="261"/>
    </location>
</feature>
<dbReference type="Pfam" id="PF13637">
    <property type="entry name" value="Ank_4"/>
    <property type="match status" value="1"/>
</dbReference>
<dbReference type="PANTHER" id="PTHR24198">
    <property type="entry name" value="ANKYRIN REPEAT AND PROTEIN KINASE DOMAIN-CONTAINING PROTEIN"/>
    <property type="match status" value="1"/>
</dbReference>
<keyword evidence="6" id="KW-1185">Reference proteome</keyword>
<feature type="repeat" description="ANK" evidence="3">
    <location>
        <begin position="196"/>
        <end position="228"/>
    </location>
</feature>
<evidence type="ECO:0000256" key="3">
    <source>
        <dbReference type="PROSITE-ProRule" id="PRU00023"/>
    </source>
</evidence>
<dbReference type="OrthoDB" id="285735at2759"/>
<dbReference type="PANTHER" id="PTHR24198:SF165">
    <property type="entry name" value="ANKYRIN REPEAT-CONTAINING PROTEIN-RELATED"/>
    <property type="match status" value="1"/>
</dbReference>
<keyword evidence="1" id="KW-0677">Repeat</keyword>
<proteinExistence type="predicted"/>
<dbReference type="Gene3D" id="1.25.40.20">
    <property type="entry name" value="Ankyrin repeat-containing domain"/>
    <property type="match status" value="5"/>
</dbReference>
<feature type="repeat" description="ANK" evidence="3">
    <location>
        <begin position="329"/>
        <end position="361"/>
    </location>
</feature>
<feature type="repeat" description="ANK" evidence="3">
    <location>
        <begin position="508"/>
        <end position="540"/>
    </location>
</feature>
<dbReference type="OMA" id="IACYQGH"/>
<dbReference type="Pfam" id="PF00023">
    <property type="entry name" value="Ank"/>
    <property type="match status" value="1"/>
</dbReference>
<keyword evidence="2 3" id="KW-0040">ANK repeat</keyword>
<dbReference type="Proteomes" id="UP000041254">
    <property type="component" value="Unassembled WGS sequence"/>
</dbReference>
<dbReference type="AlphaFoldDB" id="A0A0G4EY14"/>
<accession>A0A0G4EY14</accession>
<feature type="compositionally biased region" description="Basic and acidic residues" evidence="4">
    <location>
        <begin position="40"/>
        <end position="57"/>
    </location>
</feature>
<dbReference type="EMBL" id="CDMY01000346">
    <property type="protein sequence ID" value="CEM03616.1"/>
    <property type="molecule type" value="Genomic_DNA"/>
</dbReference>
<dbReference type="InterPro" id="IPR002110">
    <property type="entry name" value="Ankyrin_rpt"/>
</dbReference>
<feature type="repeat" description="ANK" evidence="3">
    <location>
        <begin position="362"/>
        <end position="383"/>
    </location>
</feature>
<dbReference type="SMART" id="SM00248">
    <property type="entry name" value="ANK"/>
    <property type="match status" value="13"/>
</dbReference>
<dbReference type="VEuPathDB" id="CryptoDB:Vbra_13968"/>
<dbReference type="InParanoid" id="A0A0G4EY14"/>
<feature type="repeat" description="ANK" evidence="3">
    <location>
        <begin position="163"/>
        <end position="195"/>
    </location>
</feature>
<reference evidence="5 6" key="1">
    <citation type="submission" date="2014-11" db="EMBL/GenBank/DDBJ databases">
        <authorList>
            <person name="Zhu J."/>
            <person name="Qi W."/>
            <person name="Song R."/>
        </authorList>
    </citation>
    <scope>NUCLEOTIDE SEQUENCE [LARGE SCALE GENOMIC DNA]</scope>
</reference>
<dbReference type="PROSITE" id="PS50297">
    <property type="entry name" value="ANK_REP_REGION"/>
    <property type="match status" value="9"/>
</dbReference>
<organism evidence="5 6">
    <name type="scientific">Vitrella brassicaformis (strain CCMP3155)</name>
    <dbReference type="NCBI Taxonomy" id="1169540"/>
    <lineage>
        <taxon>Eukaryota</taxon>
        <taxon>Sar</taxon>
        <taxon>Alveolata</taxon>
        <taxon>Colpodellida</taxon>
        <taxon>Vitrellaceae</taxon>
        <taxon>Vitrella</taxon>
    </lineage>
</organism>
<feature type="repeat" description="ANK" evidence="3">
    <location>
        <begin position="130"/>
        <end position="162"/>
    </location>
</feature>
<dbReference type="Pfam" id="PF12796">
    <property type="entry name" value="Ank_2"/>
    <property type="match status" value="4"/>
</dbReference>
<dbReference type="InterPro" id="IPR036770">
    <property type="entry name" value="Ankyrin_rpt-contain_sf"/>
</dbReference>
<feature type="region of interest" description="Disordered" evidence="4">
    <location>
        <begin position="454"/>
        <end position="484"/>
    </location>
</feature>
<feature type="repeat" description="ANK" evidence="3">
    <location>
        <begin position="430"/>
        <end position="452"/>
    </location>
</feature>
<name>A0A0G4EY14_VITBC</name>
<feature type="region of interest" description="Disordered" evidence="4">
    <location>
        <begin position="36"/>
        <end position="71"/>
    </location>
</feature>
<dbReference type="PRINTS" id="PR01415">
    <property type="entry name" value="ANKYRIN"/>
</dbReference>